<name>A0A9Q3DXZ0_9BASI</name>
<protein>
    <submittedName>
        <fullName evidence="1">Uncharacterized protein</fullName>
    </submittedName>
</protein>
<organism evidence="1 2">
    <name type="scientific">Austropuccinia psidii MF-1</name>
    <dbReference type="NCBI Taxonomy" id="1389203"/>
    <lineage>
        <taxon>Eukaryota</taxon>
        <taxon>Fungi</taxon>
        <taxon>Dikarya</taxon>
        <taxon>Basidiomycota</taxon>
        <taxon>Pucciniomycotina</taxon>
        <taxon>Pucciniomycetes</taxon>
        <taxon>Pucciniales</taxon>
        <taxon>Sphaerophragmiaceae</taxon>
        <taxon>Austropuccinia</taxon>
    </lineage>
</organism>
<accession>A0A9Q3DXZ0</accession>
<comment type="caution">
    <text evidence="1">The sequence shown here is derived from an EMBL/GenBank/DDBJ whole genome shotgun (WGS) entry which is preliminary data.</text>
</comment>
<reference evidence="1" key="1">
    <citation type="submission" date="2021-03" db="EMBL/GenBank/DDBJ databases">
        <title>Draft genome sequence of rust myrtle Austropuccinia psidii MF-1, a brazilian biotype.</title>
        <authorList>
            <person name="Quecine M.C."/>
            <person name="Pachon D.M.R."/>
            <person name="Bonatelli M.L."/>
            <person name="Correr F.H."/>
            <person name="Franceschini L.M."/>
            <person name="Leite T.F."/>
            <person name="Margarido G.R.A."/>
            <person name="Almeida C.A."/>
            <person name="Ferrarezi J.A."/>
            <person name="Labate C.A."/>
        </authorList>
    </citation>
    <scope>NUCLEOTIDE SEQUENCE</scope>
    <source>
        <strain evidence="1">MF-1</strain>
    </source>
</reference>
<dbReference type="Proteomes" id="UP000765509">
    <property type="component" value="Unassembled WGS sequence"/>
</dbReference>
<sequence length="204" mass="23492">MVTLNNVLKPLIDELIELNRGVKCITPNHPHGRYVVVKLVGLIDNIVSTHKAGGFMSHYAKDFCSWCELKEIERNHLKLGKPRKWSAVLSASRSWKRANYTTAQQCLAQYCGIRWSEINRLPYWDPVKNICLGVLHNWYEGTLQHNFCYQWGFDTAIIEKEKHQPGISGYKSDELMENSTQSKNEYNLTISGYLSQEVISSKNN</sequence>
<dbReference type="AlphaFoldDB" id="A0A9Q3DXZ0"/>
<keyword evidence="2" id="KW-1185">Reference proteome</keyword>
<proteinExistence type="predicted"/>
<gene>
    <name evidence="1" type="ORF">O181_048408</name>
</gene>
<evidence type="ECO:0000313" key="2">
    <source>
        <dbReference type="Proteomes" id="UP000765509"/>
    </source>
</evidence>
<dbReference type="EMBL" id="AVOT02020477">
    <property type="protein sequence ID" value="MBW0508693.1"/>
    <property type="molecule type" value="Genomic_DNA"/>
</dbReference>
<dbReference type="OrthoDB" id="3039677at2759"/>
<evidence type="ECO:0000313" key="1">
    <source>
        <dbReference type="EMBL" id="MBW0508693.1"/>
    </source>
</evidence>